<dbReference type="OrthoDB" id="5858432at2759"/>
<keyword evidence="4" id="KW-1185">Reference proteome</keyword>
<dbReference type="InterPro" id="IPR027417">
    <property type="entry name" value="P-loop_NTPase"/>
</dbReference>
<evidence type="ECO:0000313" key="4">
    <source>
        <dbReference type="Proteomes" id="UP000835052"/>
    </source>
</evidence>
<comment type="caution">
    <text evidence="3">The sequence shown here is derived from an EMBL/GenBank/DDBJ whole genome shotgun (WGS) entry which is preliminary data.</text>
</comment>
<name>A0A8S1HZN2_9PELO</name>
<dbReference type="PANTHER" id="PTHR32046">
    <property type="entry name" value="G DOMAIN-CONTAINING PROTEIN"/>
    <property type="match status" value="1"/>
</dbReference>
<evidence type="ECO:0000256" key="1">
    <source>
        <dbReference type="SAM" id="MobiDB-lite"/>
    </source>
</evidence>
<evidence type="ECO:0000259" key="2">
    <source>
        <dbReference type="Pfam" id="PF26633"/>
    </source>
</evidence>
<organism evidence="3 4">
    <name type="scientific">Caenorhabditis auriculariae</name>
    <dbReference type="NCBI Taxonomy" id="2777116"/>
    <lineage>
        <taxon>Eukaryota</taxon>
        <taxon>Metazoa</taxon>
        <taxon>Ecdysozoa</taxon>
        <taxon>Nematoda</taxon>
        <taxon>Chromadorea</taxon>
        <taxon>Rhabditida</taxon>
        <taxon>Rhabditina</taxon>
        <taxon>Rhabditomorpha</taxon>
        <taxon>Rhabditoidea</taxon>
        <taxon>Rhabditidae</taxon>
        <taxon>Peloderinae</taxon>
        <taxon>Caenorhabditis</taxon>
    </lineage>
</organism>
<dbReference type="AlphaFoldDB" id="A0A8S1HZN2"/>
<feature type="region of interest" description="Disordered" evidence="1">
    <location>
        <begin position="58"/>
        <end position="85"/>
    </location>
</feature>
<dbReference type="InterPro" id="IPR058519">
    <property type="entry name" value="DUF8206"/>
</dbReference>
<dbReference type="PANTHER" id="PTHR32046:SF11">
    <property type="entry name" value="IMMUNE-ASSOCIATED NUCLEOTIDE-BINDING PROTEIN 10-LIKE"/>
    <property type="match status" value="1"/>
</dbReference>
<accession>A0A8S1HZN2</accession>
<sequence>MQRQQPTPRFIRLATKRRTILENINKRPIDKAKKCEEMAVFIRSENEECQEEFERWKNEKEIRPSSSTSTFSSSRARPAARTSIGSSTTNFASMNFFANLAPALKMTLRGNSAIEILTNLEKTADEGDWATRDLYDAWMITVDPNYKSKWAPDFIKKSSNPEPLRLIFQKKLTNQEKSKEFERLLKGRPREEVKRYLEWKFENVKSEFPFMSTVNNETVKNIFKKIMLDGSLSEEEKIEKLENVMPDPSSRIVFNDWSTKIADEKEAWLKAQKPTFFDVFKKMSPMTNILILGESGIGKSTFLNALINYLHYDSLADAEKGGYQALIDSSITRVKEGTSTKIHIRATVANGSANSNENHATGESCTQEALDYLFEYSCADVKRQIRIIDTPGMVDTRGPEQDTMNVEKILEFLTGIDRLDAIMVLLRPNQARLTLKFKFCLDELLVHLHKDAAKNIFFCFTNARSSGFSPGETLPCLQTHLENGDRKMLFNLDNDQFFCFDNESFRYLGSLASGQNYNQKERDDFADSWEQSSEQAKQLFLRISKTQPHEVERTLALNNIRSEILLLTSPLADIAEREATQKSVIADKVKEVEEAEKNPNQSNMKLYVETTVLERVDLAQPQTVCMADCCVDGKRARPGDKTLTRVPKRICRPDCPAPGVAINVNFCAALQKCDIFNRNLTCMVCGCQWNTHMHVMHTYVEKTEKIVDKGVEEMLQREGNSKNAAQLFIKNLRDELVVFDEQRSEIMRVASGKVEEFVQDCIIPYNDSYGEYLDLEIKQENEKETDKKRPEYVKRVQQRKQQYNAQVDLIKKLDGKGRQSANKSMSEIRQEYGLQNPIVLSPTSAPTFRGGRIVVSRKPPIPPHPKRDVFGINP</sequence>
<dbReference type="SUPFAM" id="SSF52540">
    <property type="entry name" value="P-loop containing nucleoside triphosphate hydrolases"/>
    <property type="match status" value="1"/>
</dbReference>
<feature type="compositionally biased region" description="Low complexity" evidence="1">
    <location>
        <begin position="64"/>
        <end position="83"/>
    </location>
</feature>
<dbReference type="Pfam" id="PF26633">
    <property type="entry name" value="DUF8206"/>
    <property type="match status" value="1"/>
</dbReference>
<feature type="domain" description="DUF8206" evidence="2">
    <location>
        <begin position="618"/>
        <end position="697"/>
    </location>
</feature>
<dbReference type="Proteomes" id="UP000835052">
    <property type="component" value="Unassembled WGS sequence"/>
</dbReference>
<evidence type="ECO:0000313" key="3">
    <source>
        <dbReference type="EMBL" id="CAD6199155.1"/>
    </source>
</evidence>
<dbReference type="EMBL" id="CAJGYM010000158">
    <property type="protein sequence ID" value="CAD6199155.1"/>
    <property type="molecule type" value="Genomic_DNA"/>
</dbReference>
<proteinExistence type="predicted"/>
<gene>
    <name evidence="3" type="ORF">CAUJ_LOCUS15059</name>
</gene>
<protein>
    <recommendedName>
        <fullName evidence="2">DUF8206 domain-containing protein</fullName>
    </recommendedName>
</protein>
<dbReference type="Gene3D" id="3.40.50.300">
    <property type="entry name" value="P-loop containing nucleotide triphosphate hydrolases"/>
    <property type="match status" value="1"/>
</dbReference>
<reference evidence="3" key="1">
    <citation type="submission" date="2020-10" db="EMBL/GenBank/DDBJ databases">
        <authorList>
            <person name="Kikuchi T."/>
        </authorList>
    </citation>
    <scope>NUCLEOTIDE SEQUENCE</scope>
    <source>
        <strain evidence="3">NKZ352</strain>
    </source>
</reference>